<dbReference type="SUPFAM" id="SSF56672">
    <property type="entry name" value="DNA/RNA polymerases"/>
    <property type="match status" value="1"/>
</dbReference>
<dbReference type="PANTHER" id="PTHR47027:SF20">
    <property type="entry name" value="REVERSE TRANSCRIPTASE-LIKE PROTEIN WITH RNA-DIRECTED DNA POLYMERASE DOMAIN"/>
    <property type="match status" value="1"/>
</dbReference>
<dbReference type="EMBL" id="JAIWYP010000011">
    <property type="protein sequence ID" value="KAH3733781.1"/>
    <property type="molecule type" value="Genomic_DNA"/>
</dbReference>
<dbReference type="AlphaFoldDB" id="A0A9D4HWN5"/>
<evidence type="ECO:0000313" key="2">
    <source>
        <dbReference type="EMBL" id="KAH3733781.1"/>
    </source>
</evidence>
<dbReference type="InterPro" id="IPR000477">
    <property type="entry name" value="RT_dom"/>
</dbReference>
<gene>
    <name evidence="2" type="ORF">DPMN_040215</name>
</gene>
<reference evidence="2" key="1">
    <citation type="journal article" date="2019" name="bioRxiv">
        <title>The Genome of the Zebra Mussel, Dreissena polymorpha: A Resource for Invasive Species Research.</title>
        <authorList>
            <person name="McCartney M.A."/>
            <person name="Auch B."/>
            <person name="Kono T."/>
            <person name="Mallez S."/>
            <person name="Zhang Y."/>
            <person name="Obille A."/>
            <person name="Becker A."/>
            <person name="Abrahante J.E."/>
            <person name="Garbe J."/>
            <person name="Badalamenti J.P."/>
            <person name="Herman A."/>
            <person name="Mangelson H."/>
            <person name="Liachko I."/>
            <person name="Sullivan S."/>
            <person name="Sone E.D."/>
            <person name="Koren S."/>
            <person name="Silverstein K.A.T."/>
            <person name="Beckman K.B."/>
            <person name="Gohl D.M."/>
        </authorList>
    </citation>
    <scope>NUCLEOTIDE SEQUENCE</scope>
    <source>
        <strain evidence="2">Duluth1</strain>
        <tissue evidence="2">Whole animal</tissue>
    </source>
</reference>
<dbReference type="PROSITE" id="PS50878">
    <property type="entry name" value="RT_POL"/>
    <property type="match status" value="1"/>
</dbReference>
<reference evidence="2" key="2">
    <citation type="submission" date="2020-11" db="EMBL/GenBank/DDBJ databases">
        <authorList>
            <person name="McCartney M.A."/>
            <person name="Auch B."/>
            <person name="Kono T."/>
            <person name="Mallez S."/>
            <person name="Becker A."/>
            <person name="Gohl D.M."/>
            <person name="Silverstein K.A.T."/>
            <person name="Koren S."/>
            <person name="Bechman K.B."/>
            <person name="Herman A."/>
            <person name="Abrahante J.E."/>
            <person name="Garbe J."/>
        </authorList>
    </citation>
    <scope>NUCLEOTIDE SEQUENCE</scope>
    <source>
        <strain evidence="2">Duluth1</strain>
        <tissue evidence="2">Whole animal</tissue>
    </source>
</reference>
<feature type="domain" description="Reverse transcriptase" evidence="1">
    <location>
        <begin position="1"/>
        <end position="180"/>
    </location>
</feature>
<dbReference type="InterPro" id="IPR043128">
    <property type="entry name" value="Rev_trsase/Diguanyl_cyclase"/>
</dbReference>
<dbReference type="PRINTS" id="PR01345">
    <property type="entry name" value="CERVTRCPTASE"/>
</dbReference>
<dbReference type="Proteomes" id="UP000828390">
    <property type="component" value="Unassembled WGS sequence"/>
</dbReference>
<keyword evidence="3" id="KW-1185">Reference proteome</keyword>
<evidence type="ECO:0000259" key="1">
    <source>
        <dbReference type="PROSITE" id="PS50878"/>
    </source>
</evidence>
<dbReference type="InterPro" id="IPR043502">
    <property type="entry name" value="DNA/RNA_pol_sf"/>
</dbReference>
<organism evidence="2 3">
    <name type="scientific">Dreissena polymorpha</name>
    <name type="common">Zebra mussel</name>
    <name type="synonym">Mytilus polymorpha</name>
    <dbReference type="NCBI Taxonomy" id="45954"/>
    <lineage>
        <taxon>Eukaryota</taxon>
        <taxon>Metazoa</taxon>
        <taxon>Spiralia</taxon>
        <taxon>Lophotrochozoa</taxon>
        <taxon>Mollusca</taxon>
        <taxon>Bivalvia</taxon>
        <taxon>Autobranchia</taxon>
        <taxon>Heteroconchia</taxon>
        <taxon>Euheterodonta</taxon>
        <taxon>Imparidentia</taxon>
        <taxon>Neoheterodontei</taxon>
        <taxon>Myida</taxon>
        <taxon>Dreissenoidea</taxon>
        <taxon>Dreissenidae</taxon>
        <taxon>Dreissena</taxon>
    </lineage>
</organism>
<protein>
    <recommendedName>
        <fullName evidence="1">Reverse transcriptase domain-containing protein</fullName>
    </recommendedName>
</protein>
<dbReference type="Gene3D" id="3.30.70.270">
    <property type="match status" value="1"/>
</dbReference>
<proteinExistence type="predicted"/>
<dbReference type="Pfam" id="PF00078">
    <property type="entry name" value="RVT_1"/>
    <property type="match status" value="1"/>
</dbReference>
<accession>A0A9D4HWN5</accession>
<sequence length="520" mass="61053">MSLVQKYINENKRLYVIYVDMMKCFDSVYRNALWLKIYKAGIEGKLLRIIKSMYENVKSCVKHCSSYSDYFNYAVGLRQGEVMSPLLFSLFVEDLEMFLQNDVSSGLSIDDIVLILLLFADDMAIIGKSPAEVQKHLDLVSNYCKCWGLKVNTDKTKIMVFRKRGRLLPSETWTFEGQQIEVVNDFNYLGTVFNYTGNFNLNQEYLCGKALKAMNILFNKCKEFDLKPKTQFQLFDAFVGSILNYACEIWGKAKSMELERIHLKFCKRLLNVKQTVCNAVVYGELGRYPLFIHRYVKMVKYWFKLIETDNIILKSIYIQALNDCQNGRSNWVSNVKLLLDTYGFSYVFNNPSSVDVKIVIPQFKTVVIDTYKQEWFRSIENSSVLDMYRVFKSTFVYENYLDLLPKSLRHYVAKLRSSSLPLRIQTGRYAGQNIPRNERFCLCCNELDIEDEYHFVCKCPLYVDIRKNYLKKCYYNRPSVYKFHQLLNTTNKFELIKLAKFVKEALILRNNITNAVNQFI</sequence>
<name>A0A9D4HWN5_DREPO</name>
<dbReference type="PANTHER" id="PTHR47027">
    <property type="entry name" value="REVERSE TRANSCRIPTASE DOMAIN-CONTAINING PROTEIN"/>
    <property type="match status" value="1"/>
</dbReference>
<comment type="caution">
    <text evidence="2">The sequence shown here is derived from an EMBL/GenBank/DDBJ whole genome shotgun (WGS) entry which is preliminary data.</text>
</comment>
<evidence type="ECO:0000313" key="3">
    <source>
        <dbReference type="Proteomes" id="UP000828390"/>
    </source>
</evidence>